<evidence type="ECO:0000313" key="1">
    <source>
        <dbReference type="EMBL" id="EDO49345.1"/>
    </source>
</evidence>
<sequence>PFCAQFFSMAQVLEVVNVSDCRLPADAVRAILLGLSENSALVEIELNLSKNELRSSGAAALAEHLPKVANIKKLDISENGLESDLVKVFESLGSNQSIKQLYVGQNFEKKNPNATLEALVQLISEENSHINTLSIADSRLKQDVTPLLDALGTNETLVELDISGNQMGDEGARILAKALQLNTKLRKLHWDRNGTTRRGFGDISAALASNHALHSLPTPLIDVSQCIKNHQTQVERHLREIERFLLRNQSPHKMVTEQAYRLQQGLLVTSIQQQVHRLIVQLQDMVNGLRGCTDPDVEEKVSKAKRYIQDADKMKQVLFK</sequence>
<dbReference type="PANTHER" id="PTHR24112:SF66">
    <property type="entry name" value="LEUCINE-RICH REPEAT, ISOFORM F"/>
    <property type="match status" value="1"/>
</dbReference>
<dbReference type="InParanoid" id="A7RHG4"/>
<dbReference type="STRING" id="45351.A7RHG4"/>
<dbReference type="InterPro" id="IPR051279">
    <property type="entry name" value="PP1-Reg/Actin-Interact_Protein"/>
</dbReference>
<dbReference type="SUPFAM" id="SSF52047">
    <property type="entry name" value="RNI-like"/>
    <property type="match status" value="1"/>
</dbReference>
<dbReference type="eggNOG" id="KOG4242">
    <property type="taxonomic scope" value="Eukaryota"/>
</dbReference>
<organism evidence="1 2">
    <name type="scientific">Nematostella vectensis</name>
    <name type="common">Starlet sea anemone</name>
    <dbReference type="NCBI Taxonomy" id="45351"/>
    <lineage>
        <taxon>Eukaryota</taxon>
        <taxon>Metazoa</taxon>
        <taxon>Cnidaria</taxon>
        <taxon>Anthozoa</taxon>
        <taxon>Hexacorallia</taxon>
        <taxon>Actiniaria</taxon>
        <taxon>Edwardsiidae</taxon>
        <taxon>Nematostella</taxon>
    </lineage>
</organism>
<evidence type="ECO:0000313" key="2">
    <source>
        <dbReference type="Proteomes" id="UP000001593"/>
    </source>
</evidence>
<dbReference type="AlphaFoldDB" id="A7RHG4"/>
<name>A7RHG4_NEMVE</name>
<dbReference type="Gene3D" id="3.80.10.10">
    <property type="entry name" value="Ribonuclease Inhibitor"/>
    <property type="match status" value="1"/>
</dbReference>
<dbReference type="PANTHER" id="PTHR24112">
    <property type="entry name" value="LEUCINE-RICH REPEAT, ISOFORM F-RELATED"/>
    <property type="match status" value="1"/>
</dbReference>
<protein>
    <submittedName>
        <fullName evidence="1">Uncharacterized protein</fullName>
    </submittedName>
</protein>
<keyword evidence="2" id="KW-1185">Reference proteome</keyword>
<accession>A7RHG4</accession>
<dbReference type="SMART" id="SM00368">
    <property type="entry name" value="LRR_RI"/>
    <property type="match status" value="4"/>
</dbReference>
<dbReference type="Proteomes" id="UP000001593">
    <property type="component" value="Unassembled WGS sequence"/>
</dbReference>
<dbReference type="Pfam" id="PF13516">
    <property type="entry name" value="LRR_6"/>
    <property type="match status" value="2"/>
</dbReference>
<proteinExistence type="predicted"/>
<dbReference type="InterPro" id="IPR001611">
    <property type="entry name" value="Leu-rich_rpt"/>
</dbReference>
<gene>
    <name evidence="1" type="ORF">NEMVEDRAFT_v1g81393</name>
</gene>
<dbReference type="EMBL" id="DS469510">
    <property type="protein sequence ID" value="EDO49345.1"/>
    <property type="molecule type" value="Genomic_DNA"/>
</dbReference>
<dbReference type="HOGENOM" id="CLU_870389_0_0_1"/>
<feature type="non-terminal residue" evidence="1">
    <location>
        <position position="320"/>
    </location>
</feature>
<reference evidence="1 2" key="1">
    <citation type="journal article" date="2007" name="Science">
        <title>Sea anemone genome reveals ancestral eumetazoan gene repertoire and genomic organization.</title>
        <authorList>
            <person name="Putnam N.H."/>
            <person name="Srivastava M."/>
            <person name="Hellsten U."/>
            <person name="Dirks B."/>
            <person name="Chapman J."/>
            <person name="Salamov A."/>
            <person name="Terry A."/>
            <person name="Shapiro H."/>
            <person name="Lindquist E."/>
            <person name="Kapitonov V.V."/>
            <person name="Jurka J."/>
            <person name="Genikhovich G."/>
            <person name="Grigoriev I.V."/>
            <person name="Lucas S.M."/>
            <person name="Steele R.E."/>
            <person name="Finnerty J.R."/>
            <person name="Technau U."/>
            <person name="Martindale M.Q."/>
            <person name="Rokhsar D.S."/>
        </authorList>
    </citation>
    <scope>NUCLEOTIDE SEQUENCE [LARGE SCALE GENOMIC DNA]</scope>
    <source>
        <strain evidence="2">CH2 X CH6</strain>
    </source>
</reference>
<dbReference type="InterPro" id="IPR032675">
    <property type="entry name" value="LRR_dom_sf"/>
</dbReference>
<dbReference type="PhylomeDB" id="A7RHG4"/>